<gene>
    <name evidence="3" type="ORF">N864_00465</name>
</gene>
<accession>W9GIB1</accession>
<dbReference type="Gene3D" id="1.10.530.10">
    <property type="match status" value="1"/>
</dbReference>
<evidence type="ECO:0000313" key="3">
    <source>
        <dbReference type="EMBL" id="EWT05981.1"/>
    </source>
</evidence>
<feature type="domain" description="LysM" evidence="2">
    <location>
        <begin position="111"/>
        <end position="155"/>
    </location>
</feature>
<feature type="domain" description="LysM" evidence="2">
    <location>
        <begin position="25"/>
        <end position="70"/>
    </location>
</feature>
<keyword evidence="4" id="KW-1185">Reference proteome</keyword>
<protein>
    <submittedName>
        <fullName evidence="3">Lytic transglycosylase</fullName>
    </submittedName>
</protein>
<dbReference type="Pfam" id="PF01476">
    <property type="entry name" value="LysM"/>
    <property type="match status" value="2"/>
</dbReference>
<dbReference type="SUPFAM" id="SSF54106">
    <property type="entry name" value="LysM domain"/>
    <property type="match status" value="2"/>
</dbReference>
<dbReference type="InterPro" id="IPR008258">
    <property type="entry name" value="Transglycosylase_SLT_dom_1"/>
</dbReference>
<dbReference type="EMBL" id="AWQS01000073">
    <property type="protein sequence ID" value="EWT05981.1"/>
    <property type="molecule type" value="Genomic_DNA"/>
</dbReference>
<dbReference type="OrthoDB" id="5244690at2"/>
<feature type="compositionally biased region" description="Low complexity" evidence="1">
    <location>
        <begin position="95"/>
        <end position="109"/>
    </location>
</feature>
<dbReference type="InterPro" id="IPR036779">
    <property type="entry name" value="LysM_dom_sf"/>
</dbReference>
<organism evidence="3 4">
    <name type="scientific">Intrasporangium chromatireducens Q5-1</name>
    <dbReference type="NCBI Taxonomy" id="584657"/>
    <lineage>
        <taxon>Bacteria</taxon>
        <taxon>Bacillati</taxon>
        <taxon>Actinomycetota</taxon>
        <taxon>Actinomycetes</taxon>
        <taxon>Micrococcales</taxon>
        <taxon>Intrasporangiaceae</taxon>
        <taxon>Intrasporangium</taxon>
    </lineage>
</organism>
<dbReference type="PANTHER" id="PTHR37423:SF2">
    <property type="entry name" value="MEMBRANE-BOUND LYTIC MUREIN TRANSGLYCOSYLASE C"/>
    <property type="match status" value="1"/>
</dbReference>
<sequence length="335" mass="35090">MPLAADAALVQPPHAVVTAAASRWHTVIVRPGDTIWQLAIDHHTTVGELVAKNRLPRGGEIIHVGQKLLVPGTGSSASTTPAKASAKAKTKAKPAAKATTAPVKRTAPAGPSYTVRPGDTLSGIAARHRVSVGALVAANRIANAGLIYPGQRIAIPGAAAAPAPAKPVKPAAPARTSENTFAGYTYSDAIVGAAKANRDALAQRRLPTRTETADLIRRTATRYGVDPKLALAIAWQESGWNQRVVSVANAVGTMQLIPSSGQWASELAGRKLDLLDTEDNVTAGVVIIKALLRAADDRDQAIAGYYQGLYSVQTKGLYEDTKGYVAAVQAHYKRM</sequence>
<comment type="caution">
    <text evidence="3">The sequence shown here is derived from an EMBL/GenBank/DDBJ whole genome shotgun (WGS) entry which is preliminary data.</text>
</comment>
<reference evidence="4" key="1">
    <citation type="submission" date="2013-08" db="EMBL/GenBank/DDBJ databases">
        <title>Intrasporangium oryzae NRRL B-24470.</title>
        <authorList>
            <person name="Liu H."/>
            <person name="Wang G."/>
        </authorList>
    </citation>
    <scope>NUCLEOTIDE SEQUENCE [LARGE SCALE GENOMIC DNA]</scope>
    <source>
        <strain evidence="4">Q5-1</strain>
    </source>
</reference>
<dbReference type="InterPro" id="IPR023346">
    <property type="entry name" value="Lysozyme-like_dom_sf"/>
</dbReference>
<dbReference type="SMART" id="SM00257">
    <property type="entry name" value="LysM"/>
    <property type="match status" value="2"/>
</dbReference>
<dbReference type="AlphaFoldDB" id="W9GIB1"/>
<dbReference type="Gene3D" id="3.10.350.10">
    <property type="entry name" value="LysM domain"/>
    <property type="match status" value="2"/>
</dbReference>
<dbReference type="InterPro" id="IPR018392">
    <property type="entry name" value="LysM"/>
</dbReference>
<dbReference type="PATRIC" id="fig|584657.3.peg.2120"/>
<evidence type="ECO:0000313" key="4">
    <source>
        <dbReference type="Proteomes" id="UP000019494"/>
    </source>
</evidence>
<dbReference type="CDD" id="cd00118">
    <property type="entry name" value="LysM"/>
    <property type="match status" value="2"/>
</dbReference>
<evidence type="ECO:0000256" key="1">
    <source>
        <dbReference type="SAM" id="MobiDB-lite"/>
    </source>
</evidence>
<dbReference type="PANTHER" id="PTHR37423">
    <property type="entry name" value="SOLUBLE LYTIC MUREIN TRANSGLYCOSYLASE-RELATED"/>
    <property type="match status" value="1"/>
</dbReference>
<dbReference type="PROSITE" id="PS51782">
    <property type="entry name" value="LYSM"/>
    <property type="match status" value="2"/>
</dbReference>
<name>W9GIB1_9MICO</name>
<dbReference type="Proteomes" id="UP000019494">
    <property type="component" value="Unassembled WGS sequence"/>
</dbReference>
<evidence type="ECO:0000259" key="2">
    <source>
        <dbReference type="PROSITE" id="PS51782"/>
    </source>
</evidence>
<proteinExistence type="predicted"/>
<feature type="compositionally biased region" description="Low complexity" evidence="1">
    <location>
        <begin position="75"/>
        <end position="85"/>
    </location>
</feature>
<feature type="region of interest" description="Disordered" evidence="1">
    <location>
        <begin position="72"/>
        <end position="114"/>
    </location>
</feature>
<dbReference type="SUPFAM" id="SSF53955">
    <property type="entry name" value="Lysozyme-like"/>
    <property type="match status" value="1"/>
</dbReference>
<dbReference type="RefSeq" id="WP_051518446.1">
    <property type="nucleotide sequence ID" value="NZ_AWQS01000073.1"/>
</dbReference>
<dbReference type="Pfam" id="PF01464">
    <property type="entry name" value="SLT"/>
    <property type="match status" value="1"/>
</dbReference>